<protein>
    <recommendedName>
        <fullName evidence="5">Gluconolaconase</fullName>
    </recommendedName>
</protein>
<dbReference type="PROSITE" id="PS51257">
    <property type="entry name" value="PROKAR_LIPOPROTEIN"/>
    <property type="match status" value="1"/>
</dbReference>
<dbReference type="EMBL" id="AP022563">
    <property type="protein sequence ID" value="BBX19277.1"/>
    <property type="molecule type" value="Genomic_DNA"/>
</dbReference>
<feature type="region of interest" description="Disordered" evidence="1">
    <location>
        <begin position="158"/>
        <end position="188"/>
    </location>
</feature>
<keyword evidence="2" id="KW-0732">Signal</keyword>
<evidence type="ECO:0008006" key="5">
    <source>
        <dbReference type="Google" id="ProtNLM"/>
    </source>
</evidence>
<dbReference type="Proteomes" id="UP000467006">
    <property type="component" value="Chromosome"/>
</dbReference>
<organism evidence="3 4">
    <name type="scientific">Mycolicibacterium duvalii</name>
    <dbReference type="NCBI Taxonomy" id="39688"/>
    <lineage>
        <taxon>Bacteria</taxon>
        <taxon>Bacillati</taxon>
        <taxon>Actinomycetota</taxon>
        <taxon>Actinomycetes</taxon>
        <taxon>Mycobacteriales</taxon>
        <taxon>Mycobacteriaceae</taxon>
        <taxon>Mycolicibacterium</taxon>
    </lineage>
</organism>
<evidence type="ECO:0000256" key="1">
    <source>
        <dbReference type="SAM" id="MobiDB-lite"/>
    </source>
</evidence>
<evidence type="ECO:0000313" key="3">
    <source>
        <dbReference type="EMBL" id="BBX19277.1"/>
    </source>
</evidence>
<gene>
    <name evidence="3" type="ORF">MDUV_41370</name>
</gene>
<feature type="region of interest" description="Disordered" evidence="1">
    <location>
        <begin position="24"/>
        <end position="53"/>
    </location>
</feature>
<feature type="signal peptide" evidence="2">
    <location>
        <begin position="1"/>
        <end position="21"/>
    </location>
</feature>
<dbReference type="SUPFAM" id="SSF63829">
    <property type="entry name" value="Calcium-dependent phosphotriesterase"/>
    <property type="match status" value="1"/>
</dbReference>
<sequence>MPVSVRRNGFAALALSASVLAGCAQSPAPEPESTRAGSPSSPAGPPVQNTVDTEAVTVDVPADLAAAPFDEPRQAVVPRGWSMSVWARTPRPRLAAWAPDGTLLVSAPSAGTVARFTADGAAAGDGVLLEDLDQPHGLAFDGPTLYVAESDEIVAYDYADGPRPGAGSSPAASPTPRVPSCAARMPTR</sequence>
<evidence type="ECO:0000256" key="2">
    <source>
        <dbReference type="SAM" id="SignalP"/>
    </source>
</evidence>
<keyword evidence="4" id="KW-1185">Reference proteome</keyword>
<dbReference type="AlphaFoldDB" id="A0A7I7K5D9"/>
<feature type="chain" id="PRO_5039613515" description="Gluconolaconase" evidence="2">
    <location>
        <begin position="22"/>
        <end position="188"/>
    </location>
</feature>
<evidence type="ECO:0000313" key="4">
    <source>
        <dbReference type="Proteomes" id="UP000467006"/>
    </source>
</evidence>
<accession>A0A7I7K5D9</accession>
<name>A0A7I7K5D9_9MYCO</name>
<dbReference type="KEGG" id="mdu:MDUV_41370"/>
<reference evidence="3 4" key="1">
    <citation type="journal article" date="2019" name="Emerg. Microbes Infect.">
        <title>Comprehensive subspecies identification of 175 nontuberculous mycobacteria species based on 7547 genomic profiles.</title>
        <authorList>
            <person name="Matsumoto Y."/>
            <person name="Kinjo T."/>
            <person name="Motooka D."/>
            <person name="Nabeya D."/>
            <person name="Jung N."/>
            <person name="Uechi K."/>
            <person name="Horii T."/>
            <person name="Iida T."/>
            <person name="Fujita J."/>
            <person name="Nakamura S."/>
        </authorList>
    </citation>
    <scope>NUCLEOTIDE SEQUENCE [LARGE SCALE GENOMIC DNA]</scope>
    <source>
        <strain evidence="3 4">JCM 6396</strain>
    </source>
</reference>
<proteinExistence type="predicted"/>